<dbReference type="PANTHER" id="PTHR42736:SF1">
    <property type="entry name" value="PROTEIN-GLUTAMINE GAMMA-GLUTAMYLTRANSFERASE"/>
    <property type="match status" value="1"/>
</dbReference>
<dbReference type="InterPro" id="IPR002931">
    <property type="entry name" value="Transglutaminase-like"/>
</dbReference>
<comment type="caution">
    <text evidence="3">The sequence shown here is derived from an EMBL/GenBank/DDBJ whole genome shotgun (WGS) entry which is preliminary data.</text>
</comment>
<sequence length="789" mass="87082">MTVLTSDRELAGDPERNATLGRRLQDLFDRWYRPQTGRMTVFLLAALQLGISSVLRSTEWVDFGTASLAPEWLTVGGMLAGWLTVRVLTRASGRPARVAGPVVAVGAILLGCLLLIQQLTGIAGRISDWSPAFADNTTVSTMAMELWSHTVAETGSSLEGLGSRIGFWLQGVRGPGAQQDDLIFIGICGLVLFLVAFHATWMTLSERPILYGLLPSVTLTAFIVFYSQGSRLSAVAYLAGMFLLYAWQGHRHQQATWDSRGMDYPESLVFDRALGSLAMLVAMIVLASVVPSINLREIQQWANSILHPVDAVTTDVGSRMFPEMQSKFHGRRQSEAGGLPNSFLLGAPPDITNSLALTVTTSSMLDKSAGFYMRGKTFRHYDGRGWSNPDSWLDARVEPNADLEPYLYPHVLPVWQSVTRHNQSLLLYAMPEPVRATIPLSPERGAGGAALLYRAGGQPSYNVLSHWPRLGDDILASVTLDSVGESIDETLQPYLQLPDTVSSQTEELASRLGAGHTALYSLGLAVEAYLREYPYDLEVSLPGPEVEDVAHHFLFDLKRGYCDYYTTAFVVLMRLAGIPTRFTIGYAPGYLEPYTEEWTFTDAQAHAWPEVWFPGLGWIPFEPTAGRAGLDRSFVTPIELQGSLADGAALEGAGPPVPLTGGFTPQSLFWLVLLVPAGYIVWLVFERRSRGDAWLALLGWGARIGSPKHAADTETEYLTAMDEVLQAERRVSADAYRFLRRALRGVATNIVQLRYARSIDPACEEELADHVHLIVNRLQRLWIRRKLRV</sequence>
<dbReference type="Gene3D" id="3.10.620.30">
    <property type="match status" value="1"/>
</dbReference>
<dbReference type="PANTHER" id="PTHR42736">
    <property type="entry name" value="PROTEIN-GLUTAMINE GAMMA-GLUTAMYLTRANSFERASE"/>
    <property type="match status" value="1"/>
</dbReference>
<feature type="transmembrane region" description="Helical" evidence="1">
    <location>
        <begin position="69"/>
        <end position="88"/>
    </location>
</feature>
<feature type="transmembrane region" description="Helical" evidence="1">
    <location>
        <begin position="668"/>
        <end position="685"/>
    </location>
</feature>
<dbReference type="InterPro" id="IPR021878">
    <property type="entry name" value="TgpA_N"/>
</dbReference>
<proteinExistence type="predicted"/>
<dbReference type="InterPro" id="IPR052901">
    <property type="entry name" value="Bact_TGase-like"/>
</dbReference>
<evidence type="ECO:0000313" key="3">
    <source>
        <dbReference type="EMBL" id="MYD88997.1"/>
    </source>
</evidence>
<evidence type="ECO:0000256" key="1">
    <source>
        <dbReference type="SAM" id="Phobius"/>
    </source>
</evidence>
<dbReference type="Pfam" id="PF01841">
    <property type="entry name" value="Transglut_core"/>
    <property type="match status" value="1"/>
</dbReference>
<dbReference type="Pfam" id="PF11992">
    <property type="entry name" value="TgpA_N"/>
    <property type="match status" value="1"/>
</dbReference>
<keyword evidence="1" id="KW-0812">Transmembrane</keyword>
<feature type="domain" description="Transglutaminase-like" evidence="2">
    <location>
        <begin position="554"/>
        <end position="625"/>
    </location>
</feature>
<name>A0A6B1DNX2_9CHLR</name>
<evidence type="ECO:0000259" key="2">
    <source>
        <dbReference type="SMART" id="SM00460"/>
    </source>
</evidence>
<keyword evidence="1" id="KW-0472">Membrane</keyword>
<reference evidence="3" key="1">
    <citation type="submission" date="2019-09" db="EMBL/GenBank/DDBJ databases">
        <title>Characterisation of the sponge microbiome using genome-centric metagenomics.</title>
        <authorList>
            <person name="Engelberts J.P."/>
            <person name="Robbins S.J."/>
            <person name="De Goeij J.M."/>
            <person name="Aranda M."/>
            <person name="Bell S.C."/>
            <person name="Webster N.S."/>
        </authorList>
    </citation>
    <scope>NUCLEOTIDE SEQUENCE</scope>
    <source>
        <strain evidence="3">SB0662_bin_9</strain>
    </source>
</reference>
<accession>A0A6B1DNX2</accession>
<feature type="transmembrane region" description="Helical" evidence="1">
    <location>
        <begin position="208"/>
        <end position="226"/>
    </location>
</feature>
<dbReference type="SUPFAM" id="SSF54001">
    <property type="entry name" value="Cysteine proteinases"/>
    <property type="match status" value="1"/>
</dbReference>
<protein>
    <submittedName>
        <fullName evidence="3">Transglutaminase domain-containing protein</fullName>
    </submittedName>
</protein>
<feature type="transmembrane region" description="Helical" evidence="1">
    <location>
        <begin position="100"/>
        <end position="120"/>
    </location>
</feature>
<gene>
    <name evidence="3" type="ORF">F4Y08_01470</name>
</gene>
<feature type="transmembrane region" description="Helical" evidence="1">
    <location>
        <begin position="232"/>
        <end position="248"/>
    </location>
</feature>
<feature type="transmembrane region" description="Helical" evidence="1">
    <location>
        <begin position="39"/>
        <end position="57"/>
    </location>
</feature>
<dbReference type="EMBL" id="VXPY01000013">
    <property type="protein sequence ID" value="MYD88997.1"/>
    <property type="molecule type" value="Genomic_DNA"/>
</dbReference>
<dbReference type="SMART" id="SM00460">
    <property type="entry name" value="TGc"/>
    <property type="match status" value="1"/>
</dbReference>
<organism evidence="3">
    <name type="scientific">Caldilineaceae bacterium SB0662_bin_9</name>
    <dbReference type="NCBI Taxonomy" id="2605258"/>
    <lineage>
        <taxon>Bacteria</taxon>
        <taxon>Bacillati</taxon>
        <taxon>Chloroflexota</taxon>
        <taxon>Caldilineae</taxon>
        <taxon>Caldilineales</taxon>
        <taxon>Caldilineaceae</taxon>
    </lineage>
</organism>
<dbReference type="AlphaFoldDB" id="A0A6B1DNX2"/>
<feature type="transmembrane region" description="Helical" evidence="1">
    <location>
        <begin position="182"/>
        <end position="201"/>
    </location>
</feature>
<feature type="transmembrane region" description="Helical" evidence="1">
    <location>
        <begin position="269"/>
        <end position="290"/>
    </location>
</feature>
<dbReference type="InterPro" id="IPR038765">
    <property type="entry name" value="Papain-like_cys_pep_sf"/>
</dbReference>
<keyword evidence="1" id="KW-1133">Transmembrane helix</keyword>